<dbReference type="InterPro" id="IPR000943">
    <property type="entry name" value="RNA_pol_sigma70"/>
</dbReference>
<dbReference type="PANTHER" id="PTHR30385">
    <property type="entry name" value="SIGMA FACTOR F FLAGELLAR"/>
    <property type="match status" value="1"/>
</dbReference>
<feature type="region of interest" description="Disordered" evidence="1">
    <location>
        <begin position="1"/>
        <end position="28"/>
    </location>
</feature>
<dbReference type="NCBIfam" id="TIGR02937">
    <property type="entry name" value="sigma70-ECF"/>
    <property type="match status" value="1"/>
</dbReference>
<dbReference type="Gene3D" id="1.20.140.160">
    <property type="match status" value="1"/>
</dbReference>
<dbReference type="Pfam" id="PF04542">
    <property type="entry name" value="Sigma70_r2"/>
    <property type="match status" value="1"/>
</dbReference>
<name>A0A1X9LT63_9MICO</name>
<dbReference type="PANTHER" id="PTHR30385:SF4">
    <property type="entry name" value="RNA POLYMERASE SIGMA-E FACTOR"/>
    <property type="match status" value="1"/>
</dbReference>
<dbReference type="Proteomes" id="UP000192775">
    <property type="component" value="Chromosome"/>
</dbReference>
<dbReference type="Pfam" id="PF04539">
    <property type="entry name" value="Sigma70_r3"/>
    <property type="match status" value="1"/>
</dbReference>
<dbReference type="InterPro" id="IPR007627">
    <property type="entry name" value="RNA_pol_sigma70_r2"/>
</dbReference>
<sequence>MGSVTPLRAHTSSSGRSTQATSTTRSSDELALRNLSLAESVARRYYRHDAARDEDLLQVAYIGLVKAARRYDPAKGDAFAAFAVPTISGEIKRHLRDNGWFIRPPRAVQELRARVRDATPELVQRLGRAPGAAEMAVELGVTTAQVEEAVACQQNITAASLDVRVGADQNDTLGDLIADEHDDAQRSEAAAILWSGSRALTPRERRVMQLRWFEDRTQQEIAREIGVTQMQVSRILSKTLDRLRVAIGVGADEQTARTA</sequence>
<dbReference type="PRINTS" id="PR00046">
    <property type="entry name" value="SIGMA70FCT"/>
</dbReference>
<dbReference type="InterPro" id="IPR007624">
    <property type="entry name" value="RNA_pol_sigma70_r3"/>
</dbReference>
<dbReference type="CDD" id="cd06171">
    <property type="entry name" value="Sigma70_r4"/>
    <property type="match status" value="1"/>
</dbReference>
<evidence type="ECO:0000313" key="3">
    <source>
        <dbReference type="Proteomes" id="UP000192775"/>
    </source>
</evidence>
<dbReference type="KEGG" id="cphy:B5808_14850"/>
<evidence type="ECO:0000313" key="2">
    <source>
        <dbReference type="EMBL" id="ARJ06349.1"/>
    </source>
</evidence>
<dbReference type="InterPro" id="IPR013324">
    <property type="entry name" value="RNA_pol_sigma_r3/r4-like"/>
</dbReference>
<dbReference type="InterPro" id="IPR007630">
    <property type="entry name" value="RNA_pol_sigma70_r4"/>
</dbReference>
<dbReference type="GO" id="GO:0006352">
    <property type="term" value="P:DNA-templated transcription initiation"/>
    <property type="evidence" value="ECO:0007669"/>
    <property type="project" value="InterPro"/>
</dbReference>
<dbReference type="Pfam" id="PF04545">
    <property type="entry name" value="Sigma70_r4"/>
    <property type="match status" value="1"/>
</dbReference>
<evidence type="ECO:0000256" key="1">
    <source>
        <dbReference type="SAM" id="MobiDB-lite"/>
    </source>
</evidence>
<dbReference type="EMBL" id="CP020715">
    <property type="protein sequence ID" value="ARJ06349.1"/>
    <property type="molecule type" value="Genomic_DNA"/>
</dbReference>
<dbReference type="SUPFAM" id="SSF88946">
    <property type="entry name" value="Sigma2 domain of RNA polymerase sigma factors"/>
    <property type="match status" value="1"/>
</dbReference>
<dbReference type="Gene3D" id="1.20.120.1810">
    <property type="match status" value="1"/>
</dbReference>
<dbReference type="STRING" id="1619308.B5808_14850"/>
<protein>
    <submittedName>
        <fullName evidence="2">Uncharacterized protein</fullName>
    </submittedName>
</protein>
<dbReference type="InterPro" id="IPR013325">
    <property type="entry name" value="RNA_pol_sigma_r2"/>
</dbReference>
<feature type="compositionally biased region" description="Low complexity" evidence="1">
    <location>
        <begin position="11"/>
        <end position="25"/>
    </location>
</feature>
<accession>A0A1X9LT63</accession>
<reference evidence="2 3" key="1">
    <citation type="submission" date="2017-04" db="EMBL/GenBank/DDBJ databases">
        <authorList>
            <person name="Afonso C.L."/>
            <person name="Miller P.J."/>
            <person name="Scott M.A."/>
            <person name="Spackman E."/>
            <person name="Goraichik I."/>
            <person name="Dimitrov K.M."/>
            <person name="Suarez D.L."/>
            <person name="Swayne D.E."/>
        </authorList>
    </citation>
    <scope>NUCLEOTIDE SEQUENCE [LARGE SCALE GENOMIC DNA]</scope>
    <source>
        <strain evidence="3">XA(T)</strain>
    </source>
</reference>
<dbReference type="GO" id="GO:0003700">
    <property type="term" value="F:DNA-binding transcription factor activity"/>
    <property type="evidence" value="ECO:0007669"/>
    <property type="project" value="InterPro"/>
</dbReference>
<organism evidence="2 3">
    <name type="scientific">Cnuibacter physcomitrellae</name>
    <dbReference type="NCBI Taxonomy" id="1619308"/>
    <lineage>
        <taxon>Bacteria</taxon>
        <taxon>Bacillati</taxon>
        <taxon>Actinomycetota</taxon>
        <taxon>Actinomycetes</taxon>
        <taxon>Micrococcales</taxon>
        <taxon>Microbacteriaceae</taxon>
        <taxon>Cnuibacter</taxon>
    </lineage>
</organism>
<dbReference type="SUPFAM" id="SSF88659">
    <property type="entry name" value="Sigma3 and sigma4 domains of RNA polymerase sigma factors"/>
    <property type="match status" value="2"/>
</dbReference>
<dbReference type="InterPro" id="IPR014284">
    <property type="entry name" value="RNA_pol_sigma-70_dom"/>
</dbReference>
<gene>
    <name evidence="2" type="ORF">B5808_14850</name>
</gene>
<keyword evidence="3" id="KW-1185">Reference proteome</keyword>
<dbReference type="AlphaFoldDB" id="A0A1X9LT63"/>
<proteinExistence type="predicted"/>